<gene>
    <name evidence="2" type="ORF">LCIT_11170</name>
</gene>
<evidence type="ECO:0000313" key="3">
    <source>
        <dbReference type="Proteomes" id="UP000323274"/>
    </source>
</evidence>
<dbReference type="Proteomes" id="UP000323274">
    <property type="component" value="Unassembled WGS sequence"/>
</dbReference>
<comment type="caution">
    <text evidence="2">The sequence shown here is derived from an EMBL/GenBank/DDBJ whole genome shotgun (WGS) entry which is preliminary data.</text>
</comment>
<name>A0A5A5U1S6_LEUCI</name>
<keyword evidence="1" id="KW-0175">Coiled coil</keyword>
<reference evidence="2 3" key="1">
    <citation type="submission" date="2019-04" db="EMBL/GenBank/DDBJ databases">
        <title>A pseudo-fructophilic Leuconostoc citreum strain F192-5 isolated from peel of satsuma mandarin: the first report for isolation and characterization of strain-dependent fructophilic-like characteristics.</title>
        <authorList>
            <person name="Maeno S."/>
            <person name="Tanizawa Y."/>
            <person name="Kajikawa A."/>
            <person name="Kanesaki Y."/>
            <person name="Kubota E."/>
            <person name="Arita M."/>
            <person name="Leon D."/>
            <person name="Endo A."/>
        </authorList>
    </citation>
    <scope>NUCLEOTIDE SEQUENCE [LARGE SCALE GENOMIC DNA]</scope>
    <source>
        <strain evidence="2 3">F192-5</strain>
    </source>
</reference>
<organism evidence="2 3">
    <name type="scientific">Leuconostoc citreum</name>
    <dbReference type="NCBI Taxonomy" id="33964"/>
    <lineage>
        <taxon>Bacteria</taxon>
        <taxon>Bacillati</taxon>
        <taxon>Bacillota</taxon>
        <taxon>Bacilli</taxon>
        <taxon>Lactobacillales</taxon>
        <taxon>Lactobacillaceae</taxon>
        <taxon>Leuconostoc</taxon>
    </lineage>
</organism>
<dbReference type="AlphaFoldDB" id="A0A5A5U1S6"/>
<dbReference type="EMBL" id="BJJW01000006">
    <property type="protein sequence ID" value="GDZ83875.1"/>
    <property type="molecule type" value="Genomic_DNA"/>
</dbReference>
<sequence>MTNQETQTTLQPDLLNRIDNKILYLGQLQLAITKQHVAEVYELLATNTDSLSSGQLLPLIVSDLTDELSDFLAPELMHFFAEKLPFLSLTPSSTISDTYDVFLGDWWHHRQLGTLNILSITLSLEKQMITELQATEKLSEGQSINESKVQEINENIKGLKAFLADNTKRTLELQVVKDQLTELSANKSGLFNRNDKNTREALEKKRELLEATQKRIPEVERKLVDQENELLAYEKDDALRQLELQAILSQYSNVAAFVAAISQLHDVYLDNLKKG</sequence>
<feature type="coiled-coil region" evidence="1">
    <location>
        <begin position="192"/>
        <end position="236"/>
    </location>
</feature>
<accession>A0A5A5U1S6</accession>
<dbReference type="RefSeq" id="WP_149334372.1">
    <property type="nucleotide sequence ID" value="NZ_BJJW01000006.1"/>
</dbReference>
<protein>
    <submittedName>
        <fullName evidence="2">Uncharacterized protein</fullName>
    </submittedName>
</protein>
<evidence type="ECO:0000313" key="2">
    <source>
        <dbReference type="EMBL" id="GDZ83875.1"/>
    </source>
</evidence>
<evidence type="ECO:0000256" key="1">
    <source>
        <dbReference type="SAM" id="Coils"/>
    </source>
</evidence>
<proteinExistence type="predicted"/>